<evidence type="ECO:0000256" key="1">
    <source>
        <dbReference type="SAM" id="MobiDB-lite"/>
    </source>
</evidence>
<proteinExistence type="predicted"/>
<feature type="compositionally biased region" description="Polar residues" evidence="1">
    <location>
        <begin position="1"/>
        <end position="12"/>
    </location>
</feature>
<protein>
    <submittedName>
        <fullName evidence="2">Uncharacterized protein</fullName>
    </submittedName>
</protein>
<gene>
    <name evidence="2" type="ORF">BRAFLDRAFT_86790</name>
</gene>
<reference evidence="2" key="1">
    <citation type="journal article" date="2008" name="Nature">
        <title>The amphioxus genome and the evolution of the chordate karyotype.</title>
        <authorList>
            <consortium name="US DOE Joint Genome Institute (JGI-PGF)"/>
            <person name="Putnam N.H."/>
            <person name="Butts T."/>
            <person name="Ferrier D.E.K."/>
            <person name="Furlong R.F."/>
            <person name="Hellsten U."/>
            <person name="Kawashima T."/>
            <person name="Robinson-Rechavi M."/>
            <person name="Shoguchi E."/>
            <person name="Terry A."/>
            <person name="Yu J.-K."/>
            <person name="Benito-Gutierrez E.L."/>
            <person name="Dubchak I."/>
            <person name="Garcia-Fernandez J."/>
            <person name="Gibson-Brown J.J."/>
            <person name="Grigoriev I.V."/>
            <person name="Horton A.C."/>
            <person name="de Jong P.J."/>
            <person name="Jurka J."/>
            <person name="Kapitonov V.V."/>
            <person name="Kohara Y."/>
            <person name="Kuroki Y."/>
            <person name="Lindquist E."/>
            <person name="Lucas S."/>
            <person name="Osoegawa K."/>
            <person name="Pennacchio L.A."/>
            <person name="Salamov A.A."/>
            <person name="Satou Y."/>
            <person name="Sauka-Spengler T."/>
            <person name="Schmutz J."/>
            <person name="Shin-I T."/>
            <person name="Toyoda A."/>
            <person name="Bronner-Fraser M."/>
            <person name="Fujiyama A."/>
            <person name="Holland L.Z."/>
            <person name="Holland P.W.H."/>
            <person name="Satoh N."/>
            <person name="Rokhsar D.S."/>
        </authorList>
    </citation>
    <scope>NUCLEOTIDE SEQUENCE [LARGE SCALE GENOMIC DNA]</scope>
    <source>
        <strain evidence="2">S238N-H82</strain>
        <tissue evidence="2">Testes</tissue>
    </source>
</reference>
<dbReference type="AlphaFoldDB" id="C3Y2P6"/>
<sequence>MLPDSPTTSGSTLHRHRRSKHVQAEDADRRFALVPAPRDGRSGTPKGPRGFSGIAGSVYGGRCLVPRKGQGWSAASSLGLVVGPPEKNPSSHLVMTHHMTSKGQASIADDSSNPWQTTLPEYITTYLLDFGLSI</sequence>
<dbReference type="InParanoid" id="C3Y2P6"/>
<name>C3Y2P6_BRAFL</name>
<feature type="region of interest" description="Disordered" evidence="1">
    <location>
        <begin position="1"/>
        <end position="52"/>
    </location>
</feature>
<dbReference type="EMBL" id="GG666482">
    <property type="protein sequence ID" value="EEN65308.1"/>
    <property type="molecule type" value="Genomic_DNA"/>
</dbReference>
<organism>
    <name type="scientific">Branchiostoma floridae</name>
    <name type="common">Florida lancelet</name>
    <name type="synonym">Amphioxus</name>
    <dbReference type="NCBI Taxonomy" id="7739"/>
    <lineage>
        <taxon>Eukaryota</taxon>
        <taxon>Metazoa</taxon>
        <taxon>Chordata</taxon>
        <taxon>Cephalochordata</taxon>
        <taxon>Leptocardii</taxon>
        <taxon>Amphioxiformes</taxon>
        <taxon>Branchiostomatidae</taxon>
        <taxon>Branchiostoma</taxon>
    </lineage>
</organism>
<accession>C3Y2P6</accession>
<feature type="compositionally biased region" description="Basic and acidic residues" evidence="1">
    <location>
        <begin position="22"/>
        <end position="31"/>
    </location>
</feature>
<evidence type="ECO:0000313" key="2">
    <source>
        <dbReference type="EMBL" id="EEN65308.1"/>
    </source>
</evidence>